<gene>
    <name evidence="2" type="ORF">NNL38_24475</name>
</gene>
<dbReference type="Proteomes" id="UP001057998">
    <property type="component" value="Chromosome 3"/>
</dbReference>
<accession>A0ABY5GQN5</accession>
<organism evidence="2 3">
    <name type="scientific">Photobacterium atrarenae</name>
    <dbReference type="NCBI Taxonomy" id="865757"/>
    <lineage>
        <taxon>Bacteria</taxon>
        <taxon>Pseudomonadati</taxon>
        <taxon>Pseudomonadota</taxon>
        <taxon>Gammaproteobacteria</taxon>
        <taxon>Vibrionales</taxon>
        <taxon>Vibrionaceae</taxon>
        <taxon>Photobacterium</taxon>
    </lineage>
</organism>
<proteinExistence type="predicted"/>
<name>A0ABY5GQN5_9GAMM</name>
<reference evidence="2" key="1">
    <citation type="submission" date="2022-07" db="EMBL/GenBank/DDBJ databases">
        <title>Genome sequencing of Photobacterium atrarenae GJH2-4.</title>
        <authorList>
            <person name="Park S.-J."/>
        </authorList>
    </citation>
    <scope>NUCLEOTIDE SEQUENCE</scope>
    <source>
        <strain evidence="2">GJH2-4</strain>
    </source>
</reference>
<evidence type="ECO:0000256" key="1">
    <source>
        <dbReference type="SAM" id="MobiDB-lite"/>
    </source>
</evidence>
<feature type="region of interest" description="Disordered" evidence="1">
    <location>
        <begin position="36"/>
        <end position="74"/>
    </location>
</feature>
<sequence>MNVIIYLNQPETVRLPFRAVDQSFLVEPAPVVEKRRESAAAGEVTQADTGHHHQGGNGVLDGIAGAKAAAEQVE</sequence>
<keyword evidence="3" id="KW-1185">Reference proteome</keyword>
<dbReference type="EMBL" id="CP101510">
    <property type="protein sequence ID" value="UTV30969.1"/>
    <property type="molecule type" value="Genomic_DNA"/>
</dbReference>
<protein>
    <submittedName>
        <fullName evidence="2">Uncharacterized protein</fullName>
    </submittedName>
</protein>
<evidence type="ECO:0000313" key="3">
    <source>
        <dbReference type="Proteomes" id="UP001057998"/>
    </source>
</evidence>
<evidence type="ECO:0000313" key="2">
    <source>
        <dbReference type="EMBL" id="UTV30969.1"/>
    </source>
</evidence>